<dbReference type="InterPro" id="IPR032675">
    <property type="entry name" value="LRR_dom_sf"/>
</dbReference>
<proteinExistence type="predicted"/>
<protein>
    <recommendedName>
        <fullName evidence="3">Disease resistance protein</fullName>
    </recommendedName>
</protein>
<dbReference type="AlphaFoldDB" id="A0ABD2YB35"/>
<keyword evidence="2" id="KW-1185">Reference proteome</keyword>
<evidence type="ECO:0000313" key="1">
    <source>
        <dbReference type="EMBL" id="KAL3504659.1"/>
    </source>
</evidence>
<gene>
    <name evidence="1" type="ORF">ACH5RR_034500</name>
</gene>
<evidence type="ECO:0008006" key="3">
    <source>
        <dbReference type="Google" id="ProtNLM"/>
    </source>
</evidence>
<dbReference type="EMBL" id="JBJUIK010000014">
    <property type="protein sequence ID" value="KAL3504659.1"/>
    <property type="molecule type" value="Genomic_DNA"/>
</dbReference>
<dbReference type="Gene3D" id="3.80.10.10">
    <property type="entry name" value="Ribonuclease Inhibitor"/>
    <property type="match status" value="1"/>
</dbReference>
<dbReference type="PANTHER" id="PTHR15140">
    <property type="entry name" value="TUBULIN-SPECIFIC CHAPERONE E"/>
    <property type="match status" value="1"/>
</dbReference>
<name>A0ABD2YB35_9GENT</name>
<accession>A0ABD2YB35</accession>
<sequence length="111" mass="12349">MREGEFEKLKFLKLDSLDIEQWNASNENLPCLEQLVVVSCQQLMEVPSTFGEIPTLQLIEMNWCSSSATDSVKQILEVQRDMSNNELNVNIVGRVQSHGRAGSGSALSIHG</sequence>
<evidence type="ECO:0000313" key="2">
    <source>
        <dbReference type="Proteomes" id="UP001630127"/>
    </source>
</evidence>
<dbReference type="PANTHER" id="PTHR15140:SF37">
    <property type="entry name" value="UBIQUITIN-LIKE DOMAIN-CONTAINING PROTEIN"/>
    <property type="match status" value="1"/>
</dbReference>
<comment type="caution">
    <text evidence="1">The sequence shown here is derived from an EMBL/GenBank/DDBJ whole genome shotgun (WGS) entry which is preliminary data.</text>
</comment>
<organism evidence="1 2">
    <name type="scientific">Cinchona calisaya</name>
    <dbReference type="NCBI Taxonomy" id="153742"/>
    <lineage>
        <taxon>Eukaryota</taxon>
        <taxon>Viridiplantae</taxon>
        <taxon>Streptophyta</taxon>
        <taxon>Embryophyta</taxon>
        <taxon>Tracheophyta</taxon>
        <taxon>Spermatophyta</taxon>
        <taxon>Magnoliopsida</taxon>
        <taxon>eudicotyledons</taxon>
        <taxon>Gunneridae</taxon>
        <taxon>Pentapetalae</taxon>
        <taxon>asterids</taxon>
        <taxon>lamiids</taxon>
        <taxon>Gentianales</taxon>
        <taxon>Rubiaceae</taxon>
        <taxon>Cinchonoideae</taxon>
        <taxon>Cinchoneae</taxon>
        <taxon>Cinchona</taxon>
    </lineage>
</organism>
<dbReference type="SUPFAM" id="SSF52047">
    <property type="entry name" value="RNI-like"/>
    <property type="match status" value="1"/>
</dbReference>
<reference evidence="1 2" key="1">
    <citation type="submission" date="2024-11" db="EMBL/GenBank/DDBJ databases">
        <title>A near-complete genome assembly of Cinchona calisaya.</title>
        <authorList>
            <person name="Lian D.C."/>
            <person name="Zhao X.W."/>
            <person name="Wei L."/>
        </authorList>
    </citation>
    <scope>NUCLEOTIDE SEQUENCE [LARGE SCALE GENOMIC DNA]</scope>
    <source>
        <tissue evidence="1">Nenye</tissue>
    </source>
</reference>
<dbReference type="Proteomes" id="UP001630127">
    <property type="component" value="Unassembled WGS sequence"/>
</dbReference>